<accession>A0ABP7XB79</accession>
<reference evidence="3" key="1">
    <citation type="journal article" date="2019" name="Int. J. Syst. Evol. Microbiol.">
        <title>The Global Catalogue of Microorganisms (GCM) 10K type strain sequencing project: providing services to taxonomists for standard genome sequencing and annotation.</title>
        <authorList>
            <consortium name="The Broad Institute Genomics Platform"/>
            <consortium name="The Broad Institute Genome Sequencing Center for Infectious Disease"/>
            <person name="Wu L."/>
            <person name="Ma J."/>
        </authorList>
    </citation>
    <scope>NUCLEOTIDE SEQUENCE [LARGE SCALE GENOMIC DNA]</scope>
    <source>
        <strain evidence="3">JCM 17106</strain>
    </source>
</reference>
<keyword evidence="3" id="KW-1185">Reference proteome</keyword>
<sequence>MNTKKLLIVLLLICTSCSVDIDNDEVTTDPVFCTEELRYGLEITVRSAAIDTNAIIIKEGITVVAKDGEYSEKLINITGTDAFIGAAERPGNYFITIRGEGYKTYTSSDPILVESDQCHVLTESLEIILSQ</sequence>
<dbReference type="EMBL" id="BAABCW010000002">
    <property type="protein sequence ID" value="GAA4110157.1"/>
    <property type="molecule type" value="Genomic_DNA"/>
</dbReference>
<dbReference type="Proteomes" id="UP001500459">
    <property type="component" value="Unassembled WGS sequence"/>
</dbReference>
<name>A0ABP7XB79_9FLAO</name>
<evidence type="ECO:0000256" key="1">
    <source>
        <dbReference type="SAM" id="SignalP"/>
    </source>
</evidence>
<protein>
    <recommendedName>
        <fullName evidence="4">Carboxypeptidase regulatory-like domain-containing protein</fullName>
    </recommendedName>
</protein>
<feature type="chain" id="PRO_5045195714" description="Carboxypeptidase regulatory-like domain-containing protein" evidence="1">
    <location>
        <begin position="22"/>
        <end position="131"/>
    </location>
</feature>
<proteinExistence type="predicted"/>
<evidence type="ECO:0000313" key="2">
    <source>
        <dbReference type="EMBL" id="GAA4110157.1"/>
    </source>
</evidence>
<keyword evidence="1" id="KW-0732">Signal</keyword>
<organism evidence="2 3">
    <name type="scientific">Aquimarina addita</name>
    <dbReference type="NCBI Taxonomy" id="870485"/>
    <lineage>
        <taxon>Bacteria</taxon>
        <taxon>Pseudomonadati</taxon>
        <taxon>Bacteroidota</taxon>
        <taxon>Flavobacteriia</taxon>
        <taxon>Flavobacteriales</taxon>
        <taxon>Flavobacteriaceae</taxon>
        <taxon>Aquimarina</taxon>
    </lineage>
</organism>
<gene>
    <name evidence="2" type="ORF">GCM10022393_07100</name>
</gene>
<evidence type="ECO:0000313" key="3">
    <source>
        <dbReference type="Proteomes" id="UP001500459"/>
    </source>
</evidence>
<dbReference type="RefSeq" id="WP_344924842.1">
    <property type="nucleotide sequence ID" value="NZ_BAABCW010000002.1"/>
</dbReference>
<comment type="caution">
    <text evidence="2">The sequence shown here is derived from an EMBL/GenBank/DDBJ whole genome shotgun (WGS) entry which is preliminary data.</text>
</comment>
<feature type="signal peptide" evidence="1">
    <location>
        <begin position="1"/>
        <end position="21"/>
    </location>
</feature>
<evidence type="ECO:0008006" key="4">
    <source>
        <dbReference type="Google" id="ProtNLM"/>
    </source>
</evidence>